<evidence type="ECO:0000313" key="3">
    <source>
        <dbReference type="Proteomes" id="UP001189429"/>
    </source>
</evidence>
<gene>
    <name evidence="2" type="ORF">PCOR1329_LOCUS276</name>
</gene>
<reference evidence="2" key="1">
    <citation type="submission" date="2023-10" db="EMBL/GenBank/DDBJ databases">
        <authorList>
            <person name="Chen Y."/>
            <person name="Shah S."/>
            <person name="Dougan E. K."/>
            <person name="Thang M."/>
            <person name="Chan C."/>
        </authorList>
    </citation>
    <scope>NUCLEOTIDE SEQUENCE [LARGE SCALE GENOMIC DNA]</scope>
</reference>
<feature type="non-terminal residue" evidence="2">
    <location>
        <position position="118"/>
    </location>
</feature>
<protein>
    <submittedName>
        <fullName evidence="2">Uncharacterized protein</fullName>
    </submittedName>
</protein>
<evidence type="ECO:0000256" key="1">
    <source>
        <dbReference type="SAM" id="MobiDB-lite"/>
    </source>
</evidence>
<organism evidence="2 3">
    <name type="scientific">Prorocentrum cordatum</name>
    <dbReference type="NCBI Taxonomy" id="2364126"/>
    <lineage>
        <taxon>Eukaryota</taxon>
        <taxon>Sar</taxon>
        <taxon>Alveolata</taxon>
        <taxon>Dinophyceae</taxon>
        <taxon>Prorocentrales</taxon>
        <taxon>Prorocentraceae</taxon>
        <taxon>Prorocentrum</taxon>
    </lineage>
</organism>
<keyword evidence="3" id="KW-1185">Reference proteome</keyword>
<proteinExistence type="predicted"/>
<feature type="non-terminal residue" evidence="2">
    <location>
        <position position="1"/>
    </location>
</feature>
<evidence type="ECO:0000313" key="2">
    <source>
        <dbReference type="EMBL" id="CAK0788365.1"/>
    </source>
</evidence>
<sequence length="118" mass="12803">FPPFSPRAPRAMGHGRPLRGAGRRARGLGGRGAERLPEAGAAHAPGQGWLVRGLPEGAARFRGAVEHAGASRLRHEEVGPGCCRQGMPARQASPRGTATDWPPRRCPQCWGWRRRHHL</sequence>
<dbReference type="EMBL" id="CAUYUJ010000042">
    <property type="protein sequence ID" value="CAK0788365.1"/>
    <property type="molecule type" value="Genomic_DNA"/>
</dbReference>
<feature type="region of interest" description="Disordered" evidence="1">
    <location>
        <begin position="1"/>
        <end position="47"/>
    </location>
</feature>
<comment type="caution">
    <text evidence="2">The sequence shown here is derived from an EMBL/GenBank/DDBJ whole genome shotgun (WGS) entry which is preliminary data.</text>
</comment>
<name>A0ABN9PE14_9DINO</name>
<accession>A0ABN9PE14</accession>
<dbReference type="Proteomes" id="UP001189429">
    <property type="component" value="Unassembled WGS sequence"/>
</dbReference>
<feature type="region of interest" description="Disordered" evidence="1">
    <location>
        <begin position="75"/>
        <end position="105"/>
    </location>
</feature>